<dbReference type="RefSeq" id="WP_029634584.1">
    <property type="nucleotide sequence ID" value="NZ_JACJTA010000058.1"/>
</dbReference>
<dbReference type="Pfam" id="PF03693">
    <property type="entry name" value="ParD_antitoxin"/>
    <property type="match status" value="1"/>
</dbReference>
<dbReference type="InterPro" id="IPR038296">
    <property type="entry name" value="ParD_sf"/>
</dbReference>
<sequence>MQVFLPLELEELVRATIASGVYASENEVICAALQLLKDHTDYLKEELLRGIEEADRKNFSSMTLEELKAEGRRRQALQNH</sequence>
<comment type="caution">
    <text evidence="1">The sequence shown here is derived from an EMBL/GenBank/DDBJ whole genome shotgun (WGS) entry which is preliminary data.</text>
</comment>
<reference evidence="1 2" key="1">
    <citation type="journal article" date="2020" name="ISME J.">
        <title>Comparative genomics reveals insights into cyanobacterial evolution and habitat adaptation.</title>
        <authorList>
            <person name="Chen M.Y."/>
            <person name="Teng W.K."/>
            <person name="Zhao L."/>
            <person name="Hu C.X."/>
            <person name="Zhou Y.K."/>
            <person name="Han B.P."/>
            <person name="Song L.R."/>
            <person name="Shu W.S."/>
        </authorList>
    </citation>
    <scope>NUCLEOTIDE SEQUENCE [LARGE SCALE GENOMIC DNA]</scope>
    <source>
        <strain evidence="1 2">FACHB-248</strain>
    </source>
</reference>
<dbReference type="Gene3D" id="6.10.10.120">
    <property type="entry name" value="Antitoxin ParD1-like"/>
    <property type="match status" value="1"/>
</dbReference>
<dbReference type="EMBL" id="JACJTA010000058">
    <property type="protein sequence ID" value="MBD2607246.1"/>
    <property type="molecule type" value="Genomic_DNA"/>
</dbReference>
<evidence type="ECO:0000313" key="1">
    <source>
        <dbReference type="EMBL" id="MBD2607246.1"/>
    </source>
</evidence>
<proteinExistence type="predicted"/>
<organism evidence="1 2">
    <name type="scientific">Scytonema hofmannii FACHB-248</name>
    <dbReference type="NCBI Taxonomy" id="1842502"/>
    <lineage>
        <taxon>Bacteria</taxon>
        <taxon>Bacillati</taxon>
        <taxon>Cyanobacteriota</taxon>
        <taxon>Cyanophyceae</taxon>
        <taxon>Nostocales</taxon>
        <taxon>Scytonemataceae</taxon>
        <taxon>Scytonema</taxon>
    </lineage>
</organism>
<gene>
    <name evidence="1" type="ORF">H6G81_22630</name>
</gene>
<evidence type="ECO:0000313" key="2">
    <source>
        <dbReference type="Proteomes" id="UP000660380"/>
    </source>
</evidence>
<dbReference type="Proteomes" id="UP000660380">
    <property type="component" value="Unassembled WGS sequence"/>
</dbReference>
<keyword evidence="2" id="KW-1185">Reference proteome</keyword>
<dbReference type="InterPro" id="IPR022789">
    <property type="entry name" value="ParD"/>
</dbReference>
<protein>
    <submittedName>
        <fullName evidence="1">Type II toxin-antitoxin system ParD family antitoxin</fullName>
    </submittedName>
</protein>
<accession>A0ABR8GW00</accession>
<name>A0ABR8GW00_9CYAN</name>